<organism evidence="11 13">
    <name type="scientific">Dracunculus medinensis</name>
    <name type="common">Guinea worm</name>
    <dbReference type="NCBI Taxonomy" id="318479"/>
    <lineage>
        <taxon>Eukaryota</taxon>
        <taxon>Metazoa</taxon>
        <taxon>Ecdysozoa</taxon>
        <taxon>Nematoda</taxon>
        <taxon>Chromadorea</taxon>
        <taxon>Rhabditida</taxon>
        <taxon>Spirurina</taxon>
        <taxon>Dracunculoidea</taxon>
        <taxon>Dracunculidae</taxon>
        <taxon>Dracunculus</taxon>
    </lineage>
</organism>
<evidence type="ECO:0000256" key="2">
    <source>
        <dbReference type="ARBA" id="ARBA00022460"/>
    </source>
</evidence>
<accession>A0A158Q2V1</accession>
<name>A0A158Q2V1_DRAME</name>
<dbReference type="PANTHER" id="PTHR22907">
    <property type="entry name" value="GH04558P"/>
    <property type="match status" value="1"/>
</dbReference>
<dbReference type="GO" id="GO:0005886">
    <property type="term" value="C:plasma membrane"/>
    <property type="evidence" value="ECO:0007669"/>
    <property type="project" value="UniProtKB-SubCell"/>
</dbReference>
<evidence type="ECO:0000256" key="5">
    <source>
        <dbReference type="ARBA" id="ARBA00022729"/>
    </source>
</evidence>
<keyword evidence="7" id="KW-0472">Membrane</keyword>
<dbReference type="Proteomes" id="UP000038040">
    <property type="component" value="Unplaced"/>
</dbReference>
<keyword evidence="5" id="KW-0732">Signal</keyword>
<evidence type="ECO:0000313" key="13">
    <source>
        <dbReference type="WBParaSite" id="DME_0000089501-mRNA-1"/>
    </source>
</evidence>
<evidence type="ECO:0000256" key="3">
    <source>
        <dbReference type="ARBA" id="ARBA00022475"/>
    </source>
</evidence>
<dbReference type="Pfam" id="PF25057">
    <property type="entry name" value="CUT_N"/>
    <property type="match status" value="1"/>
</dbReference>
<sequence length="389" mass="43939">MQKRNTSVNHGNAKMQKESRVDCRNAKKRGKSKSWTAEMQKKGKSVNRGLQKCKKKGKAAKAKSDITRTVGCLIRNFEFSEKWQARDIGKIPASAEVSLVILITIMRRSDPLVECGTNGFNVKLPMDEAFSGHVFIRGHYGHSNCHKDYRLMSVMEPAMYVSFDSCGMRRKRQANPRGLSVSSTIVVAFHPKFITFNDRAYQIECFYLEENHLVQSDVFVSPLETTQLVIQQKMPICRYVVLEGGPKGNSIKSLNLGDIIYHKWSCEVDEKAVYCMHLHSCTADDGEGFIQAIVDADGQIEYSNDLAAGVLMKAFKFADKASVSFQCQVGLSLKEKYPKSVCPKPNCKSRIRRSYDQPDFYIDIDSNRLSVSELNLQPIKKCSELDLTK</sequence>
<dbReference type="Proteomes" id="UP000274756">
    <property type="component" value="Unassembled WGS sequence"/>
</dbReference>
<dbReference type="Pfam" id="PF25301">
    <property type="entry name" value="CUT_C"/>
    <property type="match status" value="1"/>
</dbReference>
<feature type="region of interest" description="Disordered" evidence="8">
    <location>
        <begin position="1"/>
        <end position="54"/>
    </location>
</feature>
<keyword evidence="4" id="KW-0812">Transmembrane</keyword>
<dbReference type="OrthoDB" id="6139674at2759"/>
<dbReference type="SMART" id="SM00241">
    <property type="entry name" value="ZP"/>
    <property type="match status" value="1"/>
</dbReference>
<evidence type="ECO:0000256" key="7">
    <source>
        <dbReference type="ARBA" id="ARBA00023136"/>
    </source>
</evidence>
<evidence type="ECO:0000313" key="12">
    <source>
        <dbReference type="Proteomes" id="UP000274756"/>
    </source>
</evidence>
<keyword evidence="12" id="KW-1185">Reference proteome</keyword>
<feature type="compositionally biased region" description="Polar residues" evidence="8">
    <location>
        <begin position="1"/>
        <end position="10"/>
    </location>
</feature>
<dbReference type="PROSITE" id="PS51034">
    <property type="entry name" value="ZP_2"/>
    <property type="match status" value="1"/>
</dbReference>
<proteinExistence type="predicted"/>
<evidence type="ECO:0000313" key="10">
    <source>
        <dbReference type="EMBL" id="VDN55282.1"/>
    </source>
</evidence>
<keyword evidence="2" id="KW-0193">Cuticle</keyword>
<reference evidence="13" key="1">
    <citation type="submission" date="2016-04" db="UniProtKB">
        <authorList>
            <consortium name="WormBaseParasite"/>
        </authorList>
    </citation>
    <scope>IDENTIFICATION</scope>
</reference>
<comment type="subcellular location">
    <subcellularLocation>
        <location evidence="1">Cell membrane</location>
        <topology evidence="1">Single-pass type I membrane protein</topology>
    </subcellularLocation>
</comment>
<evidence type="ECO:0000256" key="1">
    <source>
        <dbReference type="ARBA" id="ARBA00004251"/>
    </source>
</evidence>
<dbReference type="AlphaFoldDB" id="A0A158Q2V1"/>
<dbReference type="EMBL" id="UYYG01001152">
    <property type="protein sequence ID" value="VDN55282.1"/>
    <property type="molecule type" value="Genomic_DNA"/>
</dbReference>
<evidence type="ECO:0000256" key="6">
    <source>
        <dbReference type="ARBA" id="ARBA00022989"/>
    </source>
</evidence>
<evidence type="ECO:0000313" key="11">
    <source>
        <dbReference type="Proteomes" id="UP000038040"/>
    </source>
</evidence>
<feature type="compositionally biased region" description="Basic and acidic residues" evidence="8">
    <location>
        <begin position="15"/>
        <end position="25"/>
    </location>
</feature>
<evidence type="ECO:0000256" key="8">
    <source>
        <dbReference type="SAM" id="MobiDB-lite"/>
    </source>
</evidence>
<dbReference type="InterPro" id="IPR057475">
    <property type="entry name" value="CUT_C"/>
</dbReference>
<evidence type="ECO:0000259" key="9">
    <source>
        <dbReference type="PROSITE" id="PS51034"/>
    </source>
</evidence>
<feature type="domain" description="ZP" evidence="9">
    <location>
        <begin position="114"/>
        <end position="349"/>
    </location>
</feature>
<evidence type="ECO:0000256" key="4">
    <source>
        <dbReference type="ARBA" id="ARBA00022692"/>
    </source>
</evidence>
<keyword evidence="3" id="KW-1003">Cell membrane</keyword>
<gene>
    <name evidence="10" type="ORF">DME_LOCUS5255</name>
</gene>
<dbReference type="GO" id="GO:0042302">
    <property type="term" value="F:structural constituent of cuticle"/>
    <property type="evidence" value="ECO:0007669"/>
    <property type="project" value="UniProtKB-KW"/>
</dbReference>
<dbReference type="InterPro" id="IPR001507">
    <property type="entry name" value="ZP_dom"/>
</dbReference>
<dbReference type="WBParaSite" id="DME_0000089501-mRNA-1">
    <property type="protein sequence ID" value="DME_0000089501-mRNA-1"/>
    <property type="gene ID" value="DME_0000089501"/>
</dbReference>
<keyword evidence="6" id="KW-1133">Transmembrane helix</keyword>
<dbReference type="InterPro" id="IPR056953">
    <property type="entry name" value="CUT_N"/>
</dbReference>
<reference evidence="10 12" key="2">
    <citation type="submission" date="2018-11" db="EMBL/GenBank/DDBJ databases">
        <authorList>
            <consortium name="Pathogen Informatics"/>
        </authorList>
    </citation>
    <scope>NUCLEOTIDE SEQUENCE [LARGE SCALE GENOMIC DNA]</scope>
</reference>
<dbReference type="InterPro" id="IPR051962">
    <property type="entry name" value="Cuticlin"/>
</dbReference>
<protein>
    <submittedName>
        <fullName evidence="13">ZP domain-containing protein</fullName>
    </submittedName>
</protein>
<dbReference type="PANTHER" id="PTHR22907:SF54">
    <property type="entry name" value="GH04558P"/>
    <property type="match status" value="1"/>
</dbReference>